<dbReference type="InterPro" id="IPR036388">
    <property type="entry name" value="WH-like_DNA-bd_sf"/>
</dbReference>
<comment type="caution">
    <text evidence="6">The sequence shown here is derived from an EMBL/GenBank/DDBJ whole genome shotgun (WGS) entry which is preliminary data.</text>
</comment>
<dbReference type="SUPFAM" id="SSF46785">
    <property type="entry name" value="Winged helix' DNA-binding domain"/>
    <property type="match status" value="1"/>
</dbReference>
<feature type="region of interest" description="Disordered" evidence="4">
    <location>
        <begin position="1"/>
        <end position="21"/>
    </location>
</feature>
<feature type="domain" description="HTH gntR-type" evidence="5">
    <location>
        <begin position="19"/>
        <end position="87"/>
    </location>
</feature>
<dbReference type="GO" id="GO:0003677">
    <property type="term" value="F:DNA binding"/>
    <property type="evidence" value="ECO:0007669"/>
    <property type="project" value="UniProtKB-KW"/>
</dbReference>
<evidence type="ECO:0000259" key="5">
    <source>
        <dbReference type="PROSITE" id="PS50949"/>
    </source>
</evidence>
<evidence type="ECO:0000256" key="4">
    <source>
        <dbReference type="SAM" id="MobiDB-lite"/>
    </source>
</evidence>
<evidence type="ECO:0000256" key="3">
    <source>
        <dbReference type="ARBA" id="ARBA00023163"/>
    </source>
</evidence>
<evidence type="ECO:0000256" key="2">
    <source>
        <dbReference type="ARBA" id="ARBA00023125"/>
    </source>
</evidence>
<proteinExistence type="predicted"/>
<dbReference type="InterPro" id="IPR000524">
    <property type="entry name" value="Tscrpt_reg_HTH_GntR"/>
</dbReference>
<dbReference type="InterPro" id="IPR011711">
    <property type="entry name" value="GntR_C"/>
</dbReference>
<dbReference type="SMART" id="SM00895">
    <property type="entry name" value="FCD"/>
    <property type="match status" value="1"/>
</dbReference>
<dbReference type="InterPro" id="IPR036390">
    <property type="entry name" value="WH_DNA-bd_sf"/>
</dbReference>
<dbReference type="SMART" id="SM00345">
    <property type="entry name" value="HTH_GNTR"/>
    <property type="match status" value="1"/>
</dbReference>
<protein>
    <submittedName>
        <fullName evidence="6">DNA-binding FadR family transcriptional regulator</fullName>
    </submittedName>
</protein>
<keyword evidence="1" id="KW-0805">Transcription regulation</keyword>
<dbReference type="Proteomes" id="UP001262410">
    <property type="component" value="Unassembled WGS sequence"/>
</dbReference>
<keyword evidence="7" id="KW-1185">Reference proteome</keyword>
<dbReference type="PROSITE" id="PS50949">
    <property type="entry name" value="HTH_GNTR"/>
    <property type="match status" value="1"/>
</dbReference>
<dbReference type="PANTHER" id="PTHR43537:SF5">
    <property type="entry name" value="UXU OPERON TRANSCRIPTIONAL REGULATOR"/>
    <property type="match status" value="1"/>
</dbReference>
<dbReference type="PANTHER" id="PTHR43537">
    <property type="entry name" value="TRANSCRIPTIONAL REGULATOR, GNTR FAMILY"/>
    <property type="match status" value="1"/>
</dbReference>
<dbReference type="PRINTS" id="PR00035">
    <property type="entry name" value="HTHGNTR"/>
</dbReference>
<dbReference type="Gene3D" id="1.20.120.530">
    <property type="entry name" value="GntR ligand-binding domain-like"/>
    <property type="match status" value="1"/>
</dbReference>
<evidence type="ECO:0000313" key="6">
    <source>
        <dbReference type="EMBL" id="MDR6293387.1"/>
    </source>
</evidence>
<dbReference type="Gene3D" id="1.10.10.10">
    <property type="entry name" value="Winged helix-like DNA-binding domain superfamily/Winged helix DNA-binding domain"/>
    <property type="match status" value="1"/>
</dbReference>
<dbReference type="InterPro" id="IPR008920">
    <property type="entry name" value="TF_FadR/GntR_C"/>
</dbReference>
<sequence>MADLVSPSSIDPNPAPRGVSNSSVALERLRALLDAEGDRAEWQLPTERDLAAKIGVGRRAVRRALEVLEAEGSIWRHQGKGTFAGRRPAVQPHLIASLADRTSPLEVMEARLQIEPALARMAAMRSTPEAVAALQRIERKTAATADGDGHELWDSAFHRHIAETAGNGLLLALFDCIDRIRQSPSWRRLREAARNRIRLRAYTSQHADIVAAIARHDGAGAEAAMRRHLLALHANLEAAMNGEPAPHDAAQGRTATHAEATAVEAGDGL</sequence>
<keyword evidence="3" id="KW-0804">Transcription</keyword>
<evidence type="ECO:0000313" key="7">
    <source>
        <dbReference type="Proteomes" id="UP001262410"/>
    </source>
</evidence>
<keyword evidence="2 6" id="KW-0238">DNA-binding</keyword>
<gene>
    <name evidence="6" type="ORF">E9232_005938</name>
</gene>
<dbReference type="EMBL" id="JAVDPW010000012">
    <property type="protein sequence ID" value="MDR6293387.1"/>
    <property type="molecule type" value="Genomic_DNA"/>
</dbReference>
<accession>A0ABU1JXN7</accession>
<feature type="compositionally biased region" description="Polar residues" evidence="4">
    <location>
        <begin position="1"/>
        <end position="11"/>
    </location>
</feature>
<evidence type="ECO:0000256" key="1">
    <source>
        <dbReference type="ARBA" id="ARBA00023015"/>
    </source>
</evidence>
<dbReference type="Pfam" id="PF00392">
    <property type="entry name" value="GntR"/>
    <property type="match status" value="1"/>
</dbReference>
<organism evidence="6 7">
    <name type="scientific">Inquilinus ginsengisoli</name>
    <dbReference type="NCBI Taxonomy" id="363840"/>
    <lineage>
        <taxon>Bacteria</taxon>
        <taxon>Pseudomonadati</taxon>
        <taxon>Pseudomonadota</taxon>
        <taxon>Alphaproteobacteria</taxon>
        <taxon>Rhodospirillales</taxon>
        <taxon>Rhodospirillaceae</taxon>
        <taxon>Inquilinus</taxon>
    </lineage>
</organism>
<reference evidence="6 7" key="1">
    <citation type="submission" date="2023-07" db="EMBL/GenBank/DDBJ databases">
        <title>Sorghum-associated microbial communities from plants grown in Nebraska, USA.</title>
        <authorList>
            <person name="Schachtman D."/>
        </authorList>
    </citation>
    <scope>NUCLEOTIDE SEQUENCE [LARGE SCALE GENOMIC DNA]</scope>
    <source>
        <strain evidence="6 7">584</strain>
    </source>
</reference>
<dbReference type="SUPFAM" id="SSF48008">
    <property type="entry name" value="GntR ligand-binding domain-like"/>
    <property type="match status" value="1"/>
</dbReference>
<dbReference type="Pfam" id="PF07729">
    <property type="entry name" value="FCD"/>
    <property type="match status" value="1"/>
</dbReference>
<dbReference type="RefSeq" id="WP_309800328.1">
    <property type="nucleotide sequence ID" value="NZ_JAVDPW010000012.1"/>
</dbReference>
<name>A0ABU1JXN7_9PROT</name>